<accession>A0ABY4IDX0</accession>
<keyword evidence="3" id="KW-1185">Reference proteome</keyword>
<keyword evidence="1" id="KW-0812">Transmembrane</keyword>
<sequence>MSGSPTRGTARERGTVVTLVLLGTALPTVATLPLFHDVAWVLWLAALILLGVALAVVGKVLRRRG</sequence>
<proteinExistence type="predicted"/>
<keyword evidence="1" id="KW-0472">Membrane</keyword>
<organism evidence="2 3">
    <name type="scientific">Microbacterium sufflavum</name>
    <dbReference type="NCBI Taxonomy" id="2851649"/>
    <lineage>
        <taxon>Bacteria</taxon>
        <taxon>Bacillati</taxon>
        <taxon>Actinomycetota</taxon>
        <taxon>Actinomycetes</taxon>
        <taxon>Micrococcales</taxon>
        <taxon>Microbacteriaceae</taxon>
        <taxon>Microbacterium</taxon>
    </lineage>
</organism>
<keyword evidence="1" id="KW-1133">Transmembrane helix</keyword>
<protein>
    <submittedName>
        <fullName evidence="2">Uncharacterized protein</fullName>
    </submittedName>
</protein>
<evidence type="ECO:0000256" key="1">
    <source>
        <dbReference type="SAM" id="Phobius"/>
    </source>
</evidence>
<dbReference type="RefSeq" id="WP_247982606.1">
    <property type="nucleotide sequence ID" value="NZ_CP078076.1"/>
</dbReference>
<evidence type="ECO:0000313" key="2">
    <source>
        <dbReference type="EMBL" id="UPL10769.1"/>
    </source>
</evidence>
<name>A0ABY4IDX0_9MICO</name>
<reference evidence="2 3" key="1">
    <citation type="submission" date="2021-06" db="EMBL/GenBank/DDBJ databases">
        <title>Genome-based taxonomic framework of Microbacterium strains isolated from marine environment, the description of four new species and reclassification of four preexisting species.</title>
        <authorList>
            <person name="Lee S.D."/>
            <person name="Kim S.-M."/>
            <person name="Byeon Y.-S."/>
            <person name="Yang H.L."/>
            <person name="Kim I.S."/>
        </authorList>
    </citation>
    <scope>NUCLEOTIDE SEQUENCE [LARGE SCALE GENOMIC DNA]</scope>
    <source>
        <strain evidence="2 3">SSW1-51</strain>
    </source>
</reference>
<feature type="transmembrane region" description="Helical" evidence="1">
    <location>
        <begin position="41"/>
        <end position="61"/>
    </location>
</feature>
<dbReference type="Proteomes" id="UP000831467">
    <property type="component" value="Chromosome"/>
</dbReference>
<evidence type="ECO:0000313" key="3">
    <source>
        <dbReference type="Proteomes" id="UP000831467"/>
    </source>
</evidence>
<gene>
    <name evidence="2" type="ORF">KV394_06460</name>
</gene>
<dbReference type="EMBL" id="CP078076">
    <property type="protein sequence ID" value="UPL10769.1"/>
    <property type="molecule type" value="Genomic_DNA"/>
</dbReference>